<dbReference type="Proteomes" id="UP001239680">
    <property type="component" value="Unassembled WGS sequence"/>
</dbReference>
<dbReference type="InterPro" id="IPR011008">
    <property type="entry name" value="Dimeric_a/b-barrel"/>
</dbReference>
<keyword evidence="1" id="KW-0805">Transcription regulation</keyword>
<reference evidence="5 6" key="1">
    <citation type="submission" date="2023-08" db="EMBL/GenBank/DDBJ databases">
        <title>Characterization of two Paracoccaceae strains isolated from Phycosphere and proposal of Xinfangfangia lacusdiani sp. nov.</title>
        <authorList>
            <person name="Deng Y."/>
            <person name="Zhang Y.Q."/>
        </authorList>
    </citation>
    <scope>NUCLEOTIDE SEQUENCE [LARGE SCALE GENOMIC DNA]</scope>
    <source>
        <strain evidence="5 6">CPCC 101601</strain>
    </source>
</reference>
<organism evidence="5 6">
    <name type="scientific">Pseudogemmobacter lacusdianii</name>
    <dbReference type="NCBI Taxonomy" id="3069608"/>
    <lineage>
        <taxon>Bacteria</taxon>
        <taxon>Pseudomonadati</taxon>
        <taxon>Pseudomonadota</taxon>
        <taxon>Alphaproteobacteria</taxon>
        <taxon>Rhodobacterales</taxon>
        <taxon>Paracoccaceae</taxon>
        <taxon>Pseudogemmobacter</taxon>
    </lineage>
</organism>
<evidence type="ECO:0000256" key="2">
    <source>
        <dbReference type="ARBA" id="ARBA00023125"/>
    </source>
</evidence>
<dbReference type="InterPro" id="IPR036388">
    <property type="entry name" value="WH-like_DNA-bd_sf"/>
</dbReference>
<dbReference type="PANTHER" id="PTHR30154:SF53">
    <property type="entry name" value="HTH-TYPE TRANSCRIPTIONAL REGULATOR LRPC"/>
    <property type="match status" value="1"/>
</dbReference>
<dbReference type="Gene3D" id="3.30.70.920">
    <property type="match status" value="1"/>
</dbReference>
<evidence type="ECO:0000313" key="5">
    <source>
        <dbReference type="EMBL" id="MDQ2068133.1"/>
    </source>
</evidence>
<dbReference type="PANTHER" id="PTHR30154">
    <property type="entry name" value="LEUCINE-RESPONSIVE REGULATORY PROTEIN"/>
    <property type="match status" value="1"/>
</dbReference>
<dbReference type="InterPro" id="IPR019887">
    <property type="entry name" value="Tscrpt_reg_AsnC/Lrp_C"/>
</dbReference>
<evidence type="ECO:0000256" key="3">
    <source>
        <dbReference type="ARBA" id="ARBA00023163"/>
    </source>
</evidence>
<dbReference type="PROSITE" id="PS50956">
    <property type="entry name" value="HTH_ASNC_2"/>
    <property type="match status" value="1"/>
</dbReference>
<dbReference type="RefSeq" id="WP_306681842.1">
    <property type="nucleotide sequence ID" value="NZ_JAVDBT010000024.1"/>
</dbReference>
<dbReference type="PRINTS" id="PR00033">
    <property type="entry name" value="HTHASNC"/>
</dbReference>
<dbReference type="InterPro" id="IPR019888">
    <property type="entry name" value="Tscrpt_reg_AsnC-like"/>
</dbReference>
<accession>A0ABU0W286</accession>
<dbReference type="Pfam" id="PF01037">
    <property type="entry name" value="AsnC_trans_reg"/>
    <property type="match status" value="1"/>
</dbReference>
<dbReference type="Pfam" id="PF13404">
    <property type="entry name" value="HTH_AsnC-type"/>
    <property type="match status" value="1"/>
</dbReference>
<dbReference type="InterPro" id="IPR000485">
    <property type="entry name" value="AsnC-type_HTH_dom"/>
</dbReference>
<keyword evidence="6" id="KW-1185">Reference proteome</keyword>
<name>A0ABU0W286_9RHOB</name>
<evidence type="ECO:0000313" key="6">
    <source>
        <dbReference type="Proteomes" id="UP001239680"/>
    </source>
</evidence>
<feature type="domain" description="HTH asnC-type" evidence="4">
    <location>
        <begin position="1"/>
        <end position="62"/>
    </location>
</feature>
<dbReference type="EMBL" id="JAVDBT010000024">
    <property type="protein sequence ID" value="MDQ2068133.1"/>
    <property type="molecule type" value="Genomic_DNA"/>
</dbReference>
<gene>
    <name evidence="5" type="ORF">Q9295_17315</name>
</gene>
<dbReference type="SMART" id="SM00344">
    <property type="entry name" value="HTH_ASNC"/>
    <property type="match status" value="1"/>
</dbReference>
<protein>
    <submittedName>
        <fullName evidence="5">Lrp/AsnC family transcriptional regulator</fullName>
    </submittedName>
</protein>
<dbReference type="SUPFAM" id="SSF54909">
    <property type="entry name" value="Dimeric alpha+beta barrel"/>
    <property type="match status" value="1"/>
</dbReference>
<keyword evidence="3" id="KW-0804">Transcription</keyword>
<comment type="caution">
    <text evidence="5">The sequence shown here is derived from an EMBL/GenBank/DDBJ whole genome shotgun (WGS) entry which is preliminary data.</text>
</comment>
<dbReference type="Gene3D" id="1.10.10.10">
    <property type="entry name" value="Winged helix-like DNA-binding domain superfamily/Winged helix DNA-binding domain"/>
    <property type="match status" value="1"/>
</dbReference>
<sequence>MDQLDHNLLAELRINGRASVPQLATLLGVARGTVQKRLDRMIAEGIIKGFTVRLREVDRGTLIRAIVMIELGGRNIPAAISSIKKLPGFANLSNTNGAWDMVGEIEVGTMNELNILISTVRRMEGVLKTETHILLGPA</sequence>
<proteinExistence type="predicted"/>
<dbReference type="InterPro" id="IPR036390">
    <property type="entry name" value="WH_DNA-bd_sf"/>
</dbReference>
<keyword evidence="2" id="KW-0238">DNA-binding</keyword>
<dbReference type="SUPFAM" id="SSF46785">
    <property type="entry name" value="Winged helix' DNA-binding domain"/>
    <property type="match status" value="1"/>
</dbReference>
<evidence type="ECO:0000256" key="1">
    <source>
        <dbReference type="ARBA" id="ARBA00023015"/>
    </source>
</evidence>
<evidence type="ECO:0000259" key="4">
    <source>
        <dbReference type="PROSITE" id="PS50956"/>
    </source>
</evidence>